<keyword evidence="2" id="KW-1134">Transmembrane beta strand</keyword>
<keyword evidence="2" id="KW-0564">Palmitate</keyword>
<proteinExistence type="inferred from homology"/>
<evidence type="ECO:0000256" key="2">
    <source>
        <dbReference type="RuleBase" id="RU362097"/>
    </source>
</evidence>
<comment type="caution">
    <text evidence="5">The sequence shown here is derived from an EMBL/GenBank/DDBJ whole genome shotgun (WGS) entry which is preliminary data.</text>
</comment>
<protein>
    <submittedName>
        <fullName evidence="5">RND transporter</fullName>
    </submittedName>
</protein>
<dbReference type="EMBL" id="BMCT01000007">
    <property type="protein sequence ID" value="GGF77940.1"/>
    <property type="molecule type" value="Genomic_DNA"/>
</dbReference>
<comment type="similarity">
    <text evidence="1 2">Belongs to the outer membrane factor (OMF) (TC 1.B.17) family.</text>
</comment>
<feature type="region of interest" description="Disordered" evidence="3">
    <location>
        <begin position="127"/>
        <end position="179"/>
    </location>
</feature>
<organism evidence="5 6">
    <name type="scientific">Azorhizobium oxalatiphilum</name>
    <dbReference type="NCBI Taxonomy" id="980631"/>
    <lineage>
        <taxon>Bacteria</taxon>
        <taxon>Pseudomonadati</taxon>
        <taxon>Pseudomonadota</taxon>
        <taxon>Alphaproteobacteria</taxon>
        <taxon>Hyphomicrobiales</taxon>
        <taxon>Xanthobacteraceae</taxon>
        <taxon>Azorhizobium</taxon>
    </lineage>
</organism>
<feature type="compositionally biased region" description="Low complexity" evidence="3">
    <location>
        <begin position="147"/>
        <end position="162"/>
    </location>
</feature>
<dbReference type="AlphaFoldDB" id="A0A917FHB1"/>
<evidence type="ECO:0000313" key="6">
    <source>
        <dbReference type="Proteomes" id="UP000606044"/>
    </source>
</evidence>
<dbReference type="Gene3D" id="1.20.1600.10">
    <property type="entry name" value="Outer membrane efflux proteins (OEP)"/>
    <property type="match status" value="1"/>
</dbReference>
<dbReference type="Proteomes" id="UP000606044">
    <property type="component" value="Unassembled WGS sequence"/>
</dbReference>
<dbReference type="NCBIfam" id="TIGR01845">
    <property type="entry name" value="outer_NodT"/>
    <property type="match status" value="1"/>
</dbReference>
<dbReference type="Pfam" id="PF02321">
    <property type="entry name" value="OEP"/>
    <property type="match status" value="2"/>
</dbReference>
<dbReference type="GO" id="GO:0005886">
    <property type="term" value="C:plasma membrane"/>
    <property type="evidence" value="ECO:0007669"/>
    <property type="project" value="UniProtKB-SubCell"/>
</dbReference>
<evidence type="ECO:0000256" key="4">
    <source>
        <dbReference type="SAM" id="Phobius"/>
    </source>
</evidence>
<name>A0A917FHB1_9HYPH</name>
<keyword evidence="2" id="KW-0449">Lipoprotein</keyword>
<reference evidence="5" key="2">
    <citation type="submission" date="2020-09" db="EMBL/GenBank/DDBJ databases">
        <authorList>
            <person name="Sun Q."/>
            <person name="Sedlacek I."/>
        </authorList>
    </citation>
    <scope>NUCLEOTIDE SEQUENCE</scope>
    <source>
        <strain evidence="5">CCM 7897</strain>
    </source>
</reference>
<keyword evidence="6" id="KW-1185">Reference proteome</keyword>
<feature type="transmembrane region" description="Helical" evidence="4">
    <location>
        <begin position="39"/>
        <end position="60"/>
    </location>
</feature>
<dbReference type="PANTHER" id="PTHR30203">
    <property type="entry name" value="OUTER MEMBRANE CATION EFFLUX PROTEIN"/>
    <property type="match status" value="1"/>
</dbReference>
<dbReference type="PANTHER" id="PTHR30203:SF25">
    <property type="entry name" value="OUTER MEMBRANE PROTEIN-RELATED"/>
    <property type="match status" value="1"/>
</dbReference>
<reference evidence="5" key="1">
    <citation type="journal article" date="2014" name="Int. J. Syst. Evol. Microbiol.">
        <title>Complete genome sequence of Corynebacterium casei LMG S-19264T (=DSM 44701T), isolated from a smear-ripened cheese.</title>
        <authorList>
            <consortium name="US DOE Joint Genome Institute (JGI-PGF)"/>
            <person name="Walter F."/>
            <person name="Albersmeier A."/>
            <person name="Kalinowski J."/>
            <person name="Ruckert C."/>
        </authorList>
    </citation>
    <scope>NUCLEOTIDE SEQUENCE</scope>
    <source>
        <strain evidence="5">CCM 7897</strain>
    </source>
</reference>
<dbReference type="InterPro" id="IPR010131">
    <property type="entry name" value="MdtP/NodT-like"/>
</dbReference>
<keyword evidence="4" id="KW-1133">Transmembrane helix</keyword>
<keyword evidence="2 4" id="KW-0812">Transmembrane</keyword>
<evidence type="ECO:0000313" key="5">
    <source>
        <dbReference type="EMBL" id="GGF77940.1"/>
    </source>
</evidence>
<evidence type="ECO:0000256" key="1">
    <source>
        <dbReference type="ARBA" id="ARBA00007613"/>
    </source>
</evidence>
<gene>
    <name evidence="5" type="ORF">GCM10007301_42390</name>
</gene>
<evidence type="ECO:0000256" key="3">
    <source>
        <dbReference type="SAM" id="MobiDB-lite"/>
    </source>
</evidence>
<dbReference type="GO" id="GO:0015562">
    <property type="term" value="F:efflux transmembrane transporter activity"/>
    <property type="evidence" value="ECO:0007669"/>
    <property type="project" value="InterPro"/>
</dbReference>
<feature type="compositionally biased region" description="Polar residues" evidence="3">
    <location>
        <begin position="129"/>
        <end position="146"/>
    </location>
</feature>
<dbReference type="RefSeq" id="WP_188582335.1">
    <property type="nucleotide sequence ID" value="NZ_BMCT01000007.1"/>
</dbReference>
<keyword evidence="2 4" id="KW-0472">Membrane</keyword>
<dbReference type="Gene3D" id="2.20.200.10">
    <property type="entry name" value="Outer membrane efflux proteins (OEP)"/>
    <property type="match status" value="1"/>
</dbReference>
<comment type="subcellular location">
    <subcellularLocation>
        <location evidence="2">Cell membrane</location>
        <topology evidence="2">Lipid-anchor</topology>
    </subcellularLocation>
</comment>
<sequence length="549" mass="57645">MYQAFPPAADAAQTSIESLSPAVPGVTNPRPIRAARRRALLGLVALAPLLAACVVGPDYAPPPMAMPTNFAAATKAQAQKPAQLHAWWRRLNDPTLDKLVDEAVAHNLDVATAKAAVRQARATRAQQASSLFPSANGSASITRSQNAATGTSASSSGTSTITVDTDGAGSSGTSRTTQWQGGFDASWELDLFGGNRRAVESATYAVEASEAQLRDALVTLIGDLTTYYVQARGYQARIDLATRTAASQRETAQLTRQKFDAGSSSAVDVANAVGQAASTEADIPSLQSSYAQAVHRISVLTGQMPGTLTSAMNRSKPIPSPRLPVPTGVPADILAARPDVRAAERQLAQYTASVGNAQAQLYPSVSLTGSLATSAVKAGDLGKGSTISWSFGPSLTLPIFNGGQLQAGVELAEAQRDQYYVALRSTVLTAMEDVENSLVALSKERQRARSLQESAKAYGDAARLSRALYQTGGSSFLDVLDAERSLYSAQDSLLQSRVLITTDYIALHKALGGGWDGRVDTKTPEVVDVNTGPHLPDANTVSAMWPFGN</sequence>
<dbReference type="SUPFAM" id="SSF56954">
    <property type="entry name" value="Outer membrane efflux proteins (OEP)"/>
    <property type="match status" value="1"/>
</dbReference>
<accession>A0A917FHB1</accession>
<dbReference type="InterPro" id="IPR003423">
    <property type="entry name" value="OMP_efflux"/>
</dbReference>